<proteinExistence type="predicted"/>
<protein>
    <recommendedName>
        <fullName evidence="3">Integrase</fullName>
    </recommendedName>
</protein>
<dbReference type="EMBL" id="BAAAUF010000003">
    <property type="protein sequence ID" value="GAA3027323.1"/>
    <property type="molecule type" value="Genomic_DNA"/>
</dbReference>
<evidence type="ECO:0000313" key="1">
    <source>
        <dbReference type="EMBL" id="GAA3027323.1"/>
    </source>
</evidence>
<evidence type="ECO:0008006" key="3">
    <source>
        <dbReference type="Google" id="ProtNLM"/>
    </source>
</evidence>
<gene>
    <name evidence="1" type="ORF">GCM10010448_06690</name>
</gene>
<name>A0ABP6KYT6_9ACTN</name>
<accession>A0ABP6KYT6</accession>
<sequence length="177" mass="19471">MSDARTDGAAAPRARRTRTDLLGIYLNDHLAGSTVGTRRAAYLARSLRGSPFGASLQPIADEIAEDREALLESMRRLGVPARRYKVWTAATVELAGRLKPNGRLVGRSPLTSLAELELLRLGVEGKAAGWRTLRRVAESDGRLDPAQLDDLVARAERQLSTLEHLRMRQSQETFLAT</sequence>
<dbReference type="Proteomes" id="UP001501532">
    <property type="component" value="Unassembled WGS sequence"/>
</dbReference>
<evidence type="ECO:0000313" key="2">
    <source>
        <dbReference type="Proteomes" id="UP001501532"/>
    </source>
</evidence>
<comment type="caution">
    <text evidence="1">The sequence shown here is derived from an EMBL/GenBank/DDBJ whole genome shotgun (WGS) entry which is preliminary data.</text>
</comment>
<keyword evidence="2" id="KW-1185">Reference proteome</keyword>
<organism evidence="1 2">
    <name type="scientific">Streptomyces glomeratus</name>
    <dbReference type="NCBI Taxonomy" id="284452"/>
    <lineage>
        <taxon>Bacteria</taxon>
        <taxon>Bacillati</taxon>
        <taxon>Actinomycetota</taxon>
        <taxon>Actinomycetes</taxon>
        <taxon>Kitasatosporales</taxon>
        <taxon>Streptomycetaceae</taxon>
        <taxon>Streptomyces</taxon>
    </lineage>
</organism>
<reference evidence="2" key="1">
    <citation type="journal article" date="2019" name="Int. J. Syst. Evol. Microbiol.">
        <title>The Global Catalogue of Microorganisms (GCM) 10K type strain sequencing project: providing services to taxonomists for standard genome sequencing and annotation.</title>
        <authorList>
            <consortium name="The Broad Institute Genomics Platform"/>
            <consortium name="The Broad Institute Genome Sequencing Center for Infectious Disease"/>
            <person name="Wu L."/>
            <person name="Ma J."/>
        </authorList>
    </citation>
    <scope>NUCLEOTIDE SEQUENCE [LARGE SCALE GENOMIC DNA]</scope>
    <source>
        <strain evidence="2">JCM 9091</strain>
    </source>
</reference>
<dbReference type="RefSeq" id="WP_234518718.1">
    <property type="nucleotide sequence ID" value="NZ_BAAAUF010000003.1"/>
</dbReference>